<evidence type="ECO:0000256" key="2">
    <source>
        <dbReference type="ARBA" id="ARBA00005001"/>
    </source>
</evidence>
<comment type="subcellular location">
    <subcellularLocation>
        <location evidence="1">Periplasm</location>
    </subcellularLocation>
</comment>
<evidence type="ECO:0000259" key="7">
    <source>
        <dbReference type="Pfam" id="PF04349"/>
    </source>
</evidence>
<comment type="similarity">
    <text evidence="3">Belongs to the OpgD/OpgG family.</text>
</comment>
<dbReference type="Gene3D" id="2.60.40.10">
    <property type="entry name" value="Immunoglobulins"/>
    <property type="match status" value="1"/>
</dbReference>
<dbReference type="InterPro" id="IPR013783">
    <property type="entry name" value="Ig-like_fold"/>
</dbReference>
<name>A0A8I1MTI7_THIA3</name>
<dbReference type="AlphaFoldDB" id="A0A8I1MTI7"/>
<evidence type="ECO:0000313" key="9">
    <source>
        <dbReference type="Proteomes" id="UP000664800"/>
    </source>
</evidence>
<dbReference type="InterPro" id="IPR014756">
    <property type="entry name" value="Ig_E-set"/>
</dbReference>
<evidence type="ECO:0000256" key="5">
    <source>
        <dbReference type="ARBA" id="ARBA00022764"/>
    </source>
</evidence>
<keyword evidence="5" id="KW-0574">Periplasm</keyword>
<dbReference type="Gene3D" id="2.70.98.10">
    <property type="match status" value="1"/>
</dbReference>
<accession>A0A8I1MTI7</accession>
<dbReference type="UniPathway" id="UPA00637"/>
<evidence type="ECO:0000313" key="8">
    <source>
        <dbReference type="EMBL" id="MBN8743501.1"/>
    </source>
</evidence>
<dbReference type="PANTHER" id="PTHR30504">
    <property type="entry name" value="GLUCANS BIOSYNTHESIS PROTEIN"/>
    <property type="match status" value="1"/>
</dbReference>
<dbReference type="Pfam" id="PF04349">
    <property type="entry name" value="MdoG"/>
    <property type="match status" value="1"/>
</dbReference>
<dbReference type="GO" id="GO:0030288">
    <property type="term" value="C:outer membrane-bounded periplasmic space"/>
    <property type="evidence" value="ECO:0007669"/>
    <property type="project" value="TreeGrafter"/>
</dbReference>
<dbReference type="SUPFAM" id="SSF74650">
    <property type="entry name" value="Galactose mutarotase-like"/>
    <property type="match status" value="1"/>
</dbReference>
<feature type="signal peptide" evidence="6">
    <location>
        <begin position="1"/>
        <end position="32"/>
    </location>
</feature>
<proteinExistence type="inferred from homology"/>
<dbReference type="Proteomes" id="UP000664800">
    <property type="component" value="Unassembled WGS sequence"/>
</dbReference>
<feature type="domain" description="Glucan biosynthesis periplasmic MdoG C-terminal" evidence="7">
    <location>
        <begin position="44"/>
        <end position="504"/>
    </location>
</feature>
<protein>
    <submittedName>
        <fullName evidence="8">Glucan biosynthesis protein D</fullName>
    </submittedName>
</protein>
<sequence length="509" mass="55575">MTPSAPKFTRRQAGGALASLAAGLLQPGMAFAAGGGRWGPPRPFSWDLLIERARRLAGRPYVAPRLSAHAALDSDAFVRLAYGAAEAVTGTVRLFPPRRGVAPLAVSIHVVDHGVARRLIDTHGLFGSGQTADPAGWRVLAPDARTDWMAFLGASYFRCSGTSNRYGLSARAISVDTGLPGPEEFPVFTDFWIEQPSDDHVITHALLDGPSLAGAYAIDTWRHEGVDVVQDVRCALFLRRDVQRLGIAPQTSMFLYDQTRADGMPHSHPIGDWRPQVHDSGGLAIRTGAGERIWRPLHNPAQARVNAFRADHPGGFGLMQRDRDFTSYEDDELFYELRPSLWVQPQGDWGTGSVMLYEMASVSETVDNIGAFWVADEPARAGQRRDVAYRLTWTSADPSTDANAHCCNLLIGPAGPADTPPDPSTRKYVFDFRGDVLAGLDDASGVQALTNLPASAVMGLRAHRLYGRKNSWRVVLDLRLTGLAQKEFRVFLRRGTQALSETVVVTLED</sequence>
<evidence type="ECO:0000256" key="6">
    <source>
        <dbReference type="SAM" id="SignalP"/>
    </source>
</evidence>
<dbReference type="PANTHER" id="PTHR30504:SF3">
    <property type="entry name" value="GLUCANS BIOSYNTHESIS PROTEIN D"/>
    <property type="match status" value="1"/>
</dbReference>
<dbReference type="InterPro" id="IPR007444">
    <property type="entry name" value="Glucan_biosyn_MdoG_C"/>
</dbReference>
<comment type="caution">
    <text evidence="8">The sequence shown here is derived from an EMBL/GenBank/DDBJ whole genome shotgun (WGS) entry which is preliminary data.</text>
</comment>
<dbReference type="GO" id="GO:0003824">
    <property type="term" value="F:catalytic activity"/>
    <property type="evidence" value="ECO:0007669"/>
    <property type="project" value="InterPro"/>
</dbReference>
<organism evidence="8 9">
    <name type="scientific">Thiomonas arsenitoxydans (strain DSM 22701 / CIP 110005 / 3As)</name>
    <dbReference type="NCBI Taxonomy" id="426114"/>
    <lineage>
        <taxon>Bacteria</taxon>
        <taxon>Pseudomonadati</taxon>
        <taxon>Pseudomonadota</taxon>
        <taxon>Betaproteobacteria</taxon>
        <taxon>Burkholderiales</taxon>
        <taxon>Thiomonas</taxon>
    </lineage>
</organism>
<evidence type="ECO:0000256" key="1">
    <source>
        <dbReference type="ARBA" id="ARBA00004418"/>
    </source>
</evidence>
<evidence type="ECO:0000256" key="3">
    <source>
        <dbReference type="ARBA" id="ARBA00009284"/>
    </source>
</evidence>
<dbReference type="GO" id="GO:0030246">
    <property type="term" value="F:carbohydrate binding"/>
    <property type="evidence" value="ECO:0007669"/>
    <property type="project" value="InterPro"/>
</dbReference>
<gene>
    <name evidence="8" type="ORF">J0I24_04255</name>
</gene>
<dbReference type="RefSeq" id="WP_276728334.1">
    <property type="nucleotide sequence ID" value="NZ_JAFKMR010000012.1"/>
</dbReference>
<evidence type="ECO:0000256" key="4">
    <source>
        <dbReference type="ARBA" id="ARBA00022729"/>
    </source>
</evidence>
<dbReference type="GO" id="GO:0051274">
    <property type="term" value="P:beta-glucan biosynthetic process"/>
    <property type="evidence" value="ECO:0007669"/>
    <property type="project" value="TreeGrafter"/>
</dbReference>
<comment type="pathway">
    <text evidence="2">Glycan metabolism; osmoregulated periplasmic glucan (OPG) biosynthesis.</text>
</comment>
<dbReference type="SUPFAM" id="SSF81296">
    <property type="entry name" value="E set domains"/>
    <property type="match status" value="1"/>
</dbReference>
<dbReference type="InterPro" id="IPR011013">
    <property type="entry name" value="Gal_mutarotase_sf_dom"/>
</dbReference>
<reference evidence="8" key="1">
    <citation type="submission" date="2021-02" db="EMBL/GenBank/DDBJ databases">
        <title>Thiocyanate and organic carbon inputs drive convergent selection for specific autotrophic Afipia and Thiobacillus strains within complex microbiomes.</title>
        <authorList>
            <person name="Huddy R.J."/>
            <person name="Sachdeva R."/>
            <person name="Kadzinga F."/>
            <person name="Kantor R.S."/>
            <person name="Harrison S.T.L."/>
            <person name="Banfield J.F."/>
        </authorList>
    </citation>
    <scope>NUCLEOTIDE SEQUENCE</scope>
    <source>
        <strain evidence="8">SCN18_13_7_16_R3_B_64_19</strain>
    </source>
</reference>
<dbReference type="EMBL" id="JAFKMR010000012">
    <property type="protein sequence ID" value="MBN8743501.1"/>
    <property type="molecule type" value="Genomic_DNA"/>
</dbReference>
<dbReference type="InterPro" id="IPR014438">
    <property type="entry name" value="Glucan_biosyn_MdoG/MdoD"/>
</dbReference>
<feature type="chain" id="PRO_5034417067" evidence="6">
    <location>
        <begin position="33"/>
        <end position="509"/>
    </location>
</feature>
<dbReference type="InterPro" id="IPR014718">
    <property type="entry name" value="GH-type_carb-bd"/>
</dbReference>
<keyword evidence="4 6" id="KW-0732">Signal</keyword>